<evidence type="ECO:0000256" key="4">
    <source>
        <dbReference type="ARBA" id="ARBA00023136"/>
    </source>
</evidence>
<evidence type="ECO:0000259" key="7">
    <source>
        <dbReference type="PROSITE" id="PS50801"/>
    </source>
</evidence>
<feature type="transmembrane region" description="Helical" evidence="6">
    <location>
        <begin position="176"/>
        <end position="200"/>
    </location>
</feature>
<comment type="caution">
    <text evidence="8">The sequence shown here is derived from an EMBL/GenBank/DDBJ whole genome shotgun (WGS) entry which is preliminary data.</text>
</comment>
<dbReference type="InterPro" id="IPR002645">
    <property type="entry name" value="STAS_dom"/>
</dbReference>
<evidence type="ECO:0000256" key="2">
    <source>
        <dbReference type="ARBA" id="ARBA00022692"/>
    </source>
</evidence>
<feature type="transmembrane region" description="Helical" evidence="6">
    <location>
        <begin position="563"/>
        <end position="581"/>
    </location>
</feature>
<reference evidence="8 9" key="1">
    <citation type="submission" date="2024-03" db="EMBL/GenBank/DDBJ databases">
        <title>A high-quality draft genome sequence of Diaporthe vaccinii, a causative agent of upright dieback and viscid rot disease in cranberry plants.</title>
        <authorList>
            <person name="Sarrasin M."/>
            <person name="Lang B.F."/>
            <person name="Burger G."/>
        </authorList>
    </citation>
    <scope>NUCLEOTIDE SEQUENCE [LARGE SCALE GENOMIC DNA]</scope>
    <source>
        <strain evidence="8 9">IS7</strain>
    </source>
</reference>
<comment type="subcellular location">
    <subcellularLocation>
        <location evidence="1">Membrane</location>
        <topology evidence="1">Multi-pass membrane protein</topology>
    </subcellularLocation>
</comment>
<feature type="transmembrane region" description="Helical" evidence="6">
    <location>
        <begin position="258"/>
        <end position="279"/>
    </location>
</feature>
<evidence type="ECO:0000256" key="3">
    <source>
        <dbReference type="ARBA" id="ARBA00022989"/>
    </source>
</evidence>
<evidence type="ECO:0000256" key="1">
    <source>
        <dbReference type="ARBA" id="ARBA00004141"/>
    </source>
</evidence>
<evidence type="ECO:0000256" key="5">
    <source>
        <dbReference type="SAM" id="MobiDB-lite"/>
    </source>
</evidence>
<evidence type="ECO:0000256" key="6">
    <source>
        <dbReference type="SAM" id="Phobius"/>
    </source>
</evidence>
<dbReference type="SUPFAM" id="SSF52091">
    <property type="entry name" value="SpoIIaa-like"/>
    <property type="match status" value="1"/>
</dbReference>
<keyword evidence="3 6" id="KW-1133">Transmembrane helix</keyword>
<feature type="transmembrane region" description="Helical" evidence="6">
    <location>
        <begin position="60"/>
        <end position="80"/>
    </location>
</feature>
<feature type="domain" description="STAS" evidence="7">
    <location>
        <begin position="617"/>
        <end position="750"/>
    </location>
</feature>
<dbReference type="InterPro" id="IPR036513">
    <property type="entry name" value="STAS_dom_sf"/>
</dbReference>
<keyword evidence="4 6" id="KW-0472">Membrane</keyword>
<dbReference type="InterPro" id="IPR011547">
    <property type="entry name" value="SLC26A/SulP_dom"/>
</dbReference>
<feature type="transmembrane region" description="Helical" evidence="6">
    <location>
        <begin position="493"/>
        <end position="526"/>
    </location>
</feature>
<dbReference type="Proteomes" id="UP001600888">
    <property type="component" value="Unassembled WGS sequence"/>
</dbReference>
<dbReference type="Pfam" id="PF01740">
    <property type="entry name" value="STAS"/>
    <property type="match status" value="1"/>
</dbReference>
<protein>
    <recommendedName>
        <fullName evidence="7">STAS domain-containing protein</fullName>
    </recommendedName>
</protein>
<dbReference type="PANTHER" id="PTHR11814">
    <property type="entry name" value="SULFATE TRANSPORTER"/>
    <property type="match status" value="1"/>
</dbReference>
<organism evidence="8 9">
    <name type="scientific">Diaporthe vaccinii</name>
    <dbReference type="NCBI Taxonomy" id="105482"/>
    <lineage>
        <taxon>Eukaryota</taxon>
        <taxon>Fungi</taxon>
        <taxon>Dikarya</taxon>
        <taxon>Ascomycota</taxon>
        <taxon>Pezizomycotina</taxon>
        <taxon>Sordariomycetes</taxon>
        <taxon>Sordariomycetidae</taxon>
        <taxon>Diaporthales</taxon>
        <taxon>Diaporthaceae</taxon>
        <taxon>Diaporthe</taxon>
        <taxon>Diaporthe eres species complex</taxon>
    </lineage>
</organism>
<gene>
    <name evidence="8" type="ORF">FJTKL_10924</name>
</gene>
<feature type="transmembrane region" description="Helical" evidence="6">
    <location>
        <begin position="220"/>
        <end position="238"/>
    </location>
</feature>
<sequence length="815" mass="87961">MDKLRKKGQDIKLFFKTDWNIVRVRRYARRSGREIRYGAGRYLANKFPIVQWIASYSPKWLFGDVLSGVTVGVVLALQAVNLPSSAGGAISTQQTLIASWLPGFIYALTGSSKHISIGPTSAGTLLSLQIIGPFAAAARIPPFIILPALTFCVGIWFLLFGVLGLGFLFDLIPTSIGLAGATALALNVVIVQVPTLLGLNGIPPIVPAIPPAIIQNLTNISLRTLAISISAIVFLAALQIVSQKFGKKKTVAGSAARVGFNMGGLLVILIFTTVSFLFLQNVPIAQQVAPSIPPTMGGAAAAPASGPAATSLPQASVNTTSTGAAQIIIPAKREEPRFAPGAEFPSGSIGSGVRRRSELLPNGQPSNVSVAAASTASAAGAPPPLPKLPFWAAFPGFKASIVSPLPPITDLIKALLLPSLFVFIVLNIEHLVVAKTFGHYHTYTVSQNSEMFAAGLSNLAGAFFGGVPVGGGDMARSSLLAVTGAKSPLNQIFTAVTVLVVMMPLSGALRFLPQAALSAIIVVAVIDQQPPQKLMGDYFRLSFADFVAFFMAFNIAIVVPVVGVAIGTAVGVGLLVLYTLFRAMFSRPKAIYAPDLEYMFKEREFRPWQQGDMIPLGTQVLKLETDMVWTNADRIRRHVVDTCMINNSGVAVDSLDKPERPWNLRIHEHVAALRRKHNVMVDDSDSESLIPRRPRLRVVVLDMTSTSFIDSSAILNLEMMKRQLREWAGDSVEFRFVGLNAHVSKRFERAKWQIIDPCGPRVAEEGEEYTTKDLKFDHLPHAIHFMNPQMTLNGMWEEVAVVMGQDIDKIDKAYV</sequence>
<dbReference type="CDD" id="cd07042">
    <property type="entry name" value="STAS_SulP_like_sulfate_transporter"/>
    <property type="match status" value="1"/>
</dbReference>
<proteinExistence type="predicted"/>
<dbReference type="EMBL" id="JBAWTH010000050">
    <property type="protein sequence ID" value="KAL2282303.1"/>
    <property type="molecule type" value="Genomic_DNA"/>
</dbReference>
<dbReference type="InterPro" id="IPR001902">
    <property type="entry name" value="SLC26A/SulP_fam"/>
</dbReference>
<dbReference type="Gene3D" id="3.30.750.24">
    <property type="entry name" value="STAS domain"/>
    <property type="match status" value="1"/>
</dbReference>
<evidence type="ECO:0000313" key="9">
    <source>
        <dbReference type="Proteomes" id="UP001600888"/>
    </source>
</evidence>
<keyword evidence="9" id="KW-1185">Reference proteome</keyword>
<accession>A0ABR4EIN2</accession>
<feature type="transmembrane region" description="Helical" evidence="6">
    <location>
        <begin position="144"/>
        <end position="169"/>
    </location>
</feature>
<feature type="transmembrane region" description="Helical" evidence="6">
    <location>
        <begin position="120"/>
        <end position="138"/>
    </location>
</feature>
<evidence type="ECO:0000313" key="8">
    <source>
        <dbReference type="EMBL" id="KAL2282303.1"/>
    </source>
</evidence>
<keyword evidence="2 6" id="KW-0812">Transmembrane</keyword>
<name>A0ABR4EIN2_9PEZI</name>
<dbReference type="PROSITE" id="PS50801">
    <property type="entry name" value="STAS"/>
    <property type="match status" value="1"/>
</dbReference>
<feature type="region of interest" description="Disordered" evidence="5">
    <location>
        <begin position="338"/>
        <end position="366"/>
    </location>
</feature>
<dbReference type="Pfam" id="PF00916">
    <property type="entry name" value="Sulfate_transp"/>
    <property type="match status" value="2"/>
</dbReference>